<feature type="region of interest" description="Disordered" evidence="1">
    <location>
        <begin position="73"/>
        <end position="97"/>
    </location>
</feature>
<dbReference type="OrthoDB" id="125541at2759"/>
<evidence type="ECO:0000256" key="1">
    <source>
        <dbReference type="SAM" id="MobiDB-lite"/>
    </source>
</evidence>
<proteinExistence type="predicted"/>
<comment type="caution">
    <text evidence="2">The sequence shown here is derived from an EMBL/GenBank/DDBJ whole genome shotgun (WGS) entry which is preliminary data.</text>
</comment>
<protein>
    <submittedName>
        <fullName evidence="2">Uncharacterized protein</fullName>
    </submittedName>
</protein>
<dbReference type="EMBL" id="JAENGZ010000205">
    <property type="protein sequence ID" value="KAG6965405.1"/>
    <property type="molecule type" value="Genomic_DNA"/>
</dbReference>
<organism evidence="2 3">
    <name type="scientific">Phytophthora cactorum</name>
    <dbReference type="NCBI Taxonomy" id="29920"/>
    <lineage>
        <taxon>Eukaryota</taxon>
        <taxon>Sar</taxon>
        <taxon>Stramenopiles</taxon>
        <taxon>Oomycota</taxon>
        <taxon>Peronosporomycetes</taxon>
        <taxon>Peronosporales</taxon>
        <taxon>Peronosporaceae</taxon>
        <taxon>Phytophthora</taxon>
    </lineage>
</organism>
<dbReference type="AlphaFoldDB" id="A0A8T1UNQ7"/>
<reference evidence="2" key="1">
    <citation type="submission" date="2021-01" db="EMBL/GenBank/DDBJ databases">
        <title>Phytophthora aleatoria, a newly-described species from Pinus radiata is distinct from Phytophthora cactorum isolates based on comparative genomics.</title>
        <authorList>
            <person name="Mcdougal R."/>
            <person name="Panda P."/>
            <person name="Williams N."/>
            <person name="Studholme D.J."/>
        </authorList>
    </citation>
    <scope>NUCLEOTIDE SEQUENCE</scope>
    <source>
        <strain evidence="2">NZFS 3830</strain>
    </source>
</reference>
<evidence type="ECO:0000313" key="2">
    <source>
        <dbReference type="EMBL" id="KAG6965405.1"/>
    </source>
</evidence>
<gene>
    <name evidence="2" type="ORF">JG687_00005441</name>
</gene>
<dbReference type="Proteomes" id="UP000688947">
    <property type="component" value="Unassembled WGS sequence"/>
</dbReference>
<dbReference type="VEuPathDB" id="FungiDB:PC110_g13137"/>
<feature type="region of interest" description="Disordered" evidence="1">
    <location>
        <begin position="1"/>
        <end position="25"/>
    </location>
</feature>
<evidence type="ECO:0000313" key="3">
    <source>
        <dbReference type="Proteomes" id="UP000688947"/>
    </source>
</evidence>
<accession>A0A8T1UNQ7</accession>
<name>A0A8T1UNQ7_9STRA</name>
<sequence length="118" mass="13405">MAPKRSYDFECDSEEERPFKMPRPPAAMRLSTVNDLALSNRRMEDEVGSLLQELNDAYATIGRLRQRISACQMFGSDSEDEDSDEEAKAQGEDTEPWFVHTFPADADECVVDLTYDSD</sequence>